<dbReference type="EMBL" id="MF167427">
    <property type="protein sequence ID" value="ASQ40377.1"/>
    <property type="molecule type" value="Genomic_DNA"/>
</dbReference>
<reference evidence="5" key="1">
    <citation type="submission" date="2017-05" db="EMBL/GenBank/DDBJ databases">
        <title>Plastid comparative genomics reveals ancient divergence between Glaucophyte genera.</title>
        <authorList>
            <person name="Figueroa-Martinez F.J."/>
            <person name="Jackson C."/>
            <person name="Reyes-Prieto A."/>
        </authorList>
    </citation>
    <scope>NUCLEOTIDE SEQUENCE</scope>
    <source>
        <strain evidence="5">SAG 4.97</strain>
    </source>
</reference>
<keyword evidence="2 5" id="KW-0934">Plastid</keyword>
<dbReference type="InterPro" id="IPR029045">
    <property type="entry name" value="ClpP/crotonase-like_dom_sf"/>
</dbReference>
<keyword evidence="5" id="KW-0645">Protease</keyword>
<dbReference type="GO" id="GO:0004176">
    <property type="term" value="F:ATP-dependent peptidase activity"/>
    <property type="evidence" value="ECO:0007669"/>
    <property type="project" value="InterPro"/>
</dbReference>
<geneLocation type="plastid" evidence="5"/>
<comment type="similarity">
    <text evidence="1 4">Belongs to the peptidase S14 family.</text>
</comment>
<dbReference type="GO" id="GO:0051117">
    <property type="term" value="F:ATPase binding"/>
    <property type="evidence" value="ECO:0007669"/>
    <property type="project" value="TreeGrafter"/>
</dbReference>
<evidence type="ECO:0000256" key="3">
    <source>
        <dbReference type="ARBA" id="ARBA00022801"/>
    </source>
</evidence>
<proteinExistence type="inferred from homology"/>
<dbReference type="Pfam" id="PF00574">
    <property type="entry name" value="CLP_protease"/>
    <property type="match status" value="1"/>
</dbReference>
<dbReference type="PANTHER" id="PTHR10381">
    <property type="entry name" value="ATP-DEPENDENT CLP PROTEASE PROTEOLYTIC SUBUNIT"/>
    <property type="match status" value="1"/>
</dbReference>
<dbReference type="AlphaFoldDB" id="A0A3G1IWD0"/>
<dbReference type="PRINTS" id="PR00127">
    <property type="entry name" value="CLPPROTEASEP"/>
</dbReference>
<protein>
    <recommendedName>
        <fullName evidence="4">ATP-dependent Clp protease proteolytic subunit</fullName>
    </recommendedName>
</protein>
<evidence type="ECO:0000313" key="5">
    <source>
        <dbReference type="EMBL" id="ASQ40377.1"/>
    </source>
</evidence>
<organism evidence="5">
    <name type="scientific">Cyanoptyche gloeocystis</name>
    <dbReference type="NCBI Taxonomy" id="77922"/>
    <lineage>
        <taxon>Eukaryota</taxon>
        <taxon>Glaucocystophyceae</taxon>
        <taxon>Glaucocystophyceae incertae sedis</taxon>
        <taxon>Cyanoptyche</taxon>
    </lineage>
</organism>
<dbReference type="InterPro" id="IPR023562">
    <property type="entry name" value="ClpP/TepA"/>
</dbReference>
<dbReference type="SUPFAM" id="SSF52096">
    <property type="entry name" value="ClpP/crotonase"/>
    <property type="match status" value="1"/>
</dbReference>
<dbReference type="GO" id="GO:0006515">
    <property type="term" value="P:protein quality control for misfolded or incompletely synthesized proteins"/>
    <property type="evidence" value="ECO:0007669"/>
    <property type="project" value="TreeGrafter"/>
</dbReference>
<accession>A0A3G1IWD0</accession>
<evidence type="ECO:0000256" key="4">
    <source>
        <dbReference type="RuleBase" id="RU003567"/>
    </source>
</evidence>
<gene>
    <name evidence="5" type="primary">clpP</name>
</gene>
<evidence type="ECO:0000256" key="1">
    <source>
        <dbReference type="ARBA" id="ARBA00007039"/>
    </source>
</evidence>
<dbReference type="GO" id="GO:0004252">
    <property type="term" value="F:serine-type endopeptidase activity"/>
    <property type="evidence" value="ECO:0007669"/>
    <property type="project" value="InterPro"/>
</dbReference>
<name>A0A3G1IWD0_9EUKA</name>
<dbReference type="CDD" id="cd07017">
    <property type="entry name" value="S14_ClpP_2"/>
    <property type="match status" value="1"/>
</dbReference>
<keyword evidence="3" id="KW-0378">Hydrolase</keyword>
<dbReference type="InterPro" id="IPR001907">
    <property type="entry name" value="ClpP"/>
</dbReference>
<sequence>MSIGIPSIPYEFPGLSEEEEDEEWIEISDYLYLKKIIFLGHELDDEITNDILAILYFFDHTNIETFTNNQNQTNETTYNRNKKKSNSNDIWFYINSQRDKSLNGFDTLSNGLAIYNSMELIESTEITTYCVGIAATPASLLLAAGEPGKRLAVSYSRIVINNARSSILGQAAALDIQLKEDYIFYNIITTIYAECTGKTKNKIKQDMKSKLSLSAQEAKDYGFIDEIILDSNSPFFSITKKKK</sequence>
<dbReference type="Gene3D" id="3.90.226.10">
    <property type="entry name" value="2-enoyl-CoA Hydratase, Chain A, domain 1"/>
    <property type="match status" value="1"/>
</dbReference>
<dbReference type="GO" id="GO:0009368">
    <property type="term" value="C:endopeptidase Clp complex"/>
    <property type="evidence" value="ECO:0007669"/>
    <property type="project" value="TreeGrafter"/>
</dbReference>
<evidence type="ECO:0000256" key="2">
    <source>
        <dbReference type="ARBA" id="ARBA00022640"/>
    </source>
</evidence>
<dbReference type="PANTHER" id="PTHR10381:SF15">
    <property type="entry name" value="CHLOROPLASTIC ATP-DEPENDENT CLP PROTEASE PROTEOLYTIC SUBUNIT 1"/>
    <property type="match status" value="1"/>
</dbReference>